<name>A0ABS0L4I1_9BACT</name>
<protein>
    <submittedName>
        <fullName evidence="1">Uncharacterized protein</fullName>
    </submittedName>
</protein>
<gene>
    <name evidence="1" type="ORF">I5L79_15800</name>
</gene>
<proteinExistence type="predicted"/>
<dbReference type="Proteomes" id="UP000601099">
    <property type="component" value="Unassembled WGS sequence"/>
</dbReference>
<evidence type="ECO:0000313" key="2">
    <source>
        <dbReference type="Proteomes" id="UP000601099"/>
    </source>
</evidence>
<comment type="caution">
    <text evidence="1">The sequence shown here is derived from an EMBL/GenBank/DDBJ whole genome shotgun (WGS) entry which is preliminary data.</text>
</comment>
<dbReference type="EMBL" id="JADWYK010000010">
    <property type="protein sequence ID" value="MBG8555018.1"/>
    <property type="molecule type" value="Genomic_DNA"/>
</dbReference>
<keyword evidence="2" id="KW-1185">Reference proteome</keyword>
<reference evidence="1 2" key="1">
    <citation type="submission" date="2020-11" db="EMBL/GenBank/DDBJ databases">
        <title>Hymenobacter sp.</title>
        <authorList>
            <person name="Kim M.K."/>
        </authorList>
    </citation>
    <scope>NUCLEOTIDE SEQUENCE [LARGE SCALE GENOMIC DNA]</scope>
    <source>
        <strain evidence="1 2">BT594</strain>
    </source>
</reference>
<sequence>MRPHTLPASMPAWAKQMPPLVPQARSLYDLALVRRQQQLLRQLSATLETQAAPAFLIDHLDSVADLLGELVTPYLEKLDTLGEDATEEVEPTWLLDFSPLPIFWRPSDPAVEVSSETVEAFDLVARQPDVVIAVSGGAAEVVSTRPGVQVEIVDFDDLGQEQGQARVQELLGGILDPTDWIPEYPQEEVVQAED</sequence>
<evidence type="ECO:0000313" key="1">
    <source>
        <dbReference type="EMBL" id="MBG8555018.1"/>
    </source>
</evidence>
<dbReference type="RefSeq" id="WP_196956039.1">
    <property type="nucleotide sequence ID" value="NZ_JADWYK010000010.1"/>
</dbReference>
<accession>A0ABS0L4I1</accession>
<organism evidence="1 2">
    <name type="scientific">Hymenobacter guriensis</name>
    <dbReference type="NCBI Taxonomy" id="2793065"/>
    <lineage>
        <taxon>Bacteria</taxon>
        <taxon>Pseudomonadati</taxon>
        <taxon>Bacteroidota</taxon>
        <taxon>Cytophagia</taxon>
        <taxon>Cytophagales</taxon>
        <taxon>Hymenobacteraceae</taxon>
        <taxon>Hymenobacter</taxon>
    </lineage>
</organism>